<feature type="compositionally biased region" description="Basic and acidic residues" evidence="3">
    <location>
        <begin position="27"/>
        <end position="39"/>
    </location>
</feature>
<dbReference type="InterPro" id="IPR011333">
    <property type="entry name" value="SKP1/BTB/POZ_sf"/>
</dbReference>
<feature type="region of interest" description="Disordered" evidence="3">
    <location>
        <begin position="709"/>
        <end position="744"/>
    </location>
</feature>
<keyword evidence="2" id="KW-0677">Repeat</keyword>
<feature type="compositionally biased region" description="Low complexity" evidence="3">
    <location>
        <begin position="729"/>
        <end position="743"/>
    </location>
</feature>
<dbReference type="SUPFAM" id="SSF54695">
    <property type="entry name" value="POZ domain"/>
    <property type="match status" value="1"/>
</dbReference>
<dbReference type="PANTHER" id="PTHR24412:SF450">
    <property type="entry name" value="KELCH-LIKE PROTEIN DIABLO"/>
    <property type="match status" value="1"/>
</dbReference>
<proteinExistence type="predicted"/>
<feature type="compositionally biased region" description="Polar residues" evidence="3">
    <location>
        <begin position="709"/>
        <end position="723"/>
    </location>
</feature>
<dbReference type="InterPro" id="IPR000210">
    <property type="entry name" value="BTB/POZ_dom"/>
</dbReference>
<feature type="region of interest" description="Disordered" evidence="3">
    <location>
        <begin position="62"/>
        <end position="117"/>
    </location>
</feature>
<dbReference type="Gene3D" id="3.30.710.10">
    <property type="entry name" value="Potassium Channel Kv1.1, Chain A"/>
    <property type="match status" value="1"/>
</dbReference>
<evidence type="ECO:0000256" key="3">
    <source>
        <dbReference type="SAM" id="MobiDB-lite"/>
    </source>
</evidence>
<accession>A0A183LCE9</accession>
<protein>
    <submittedName>
        <fullName evidence="4">Uncharacterized protein</fullName>
    </submittedName>
</protein>
<dbReference type="InterPro" id="IPR015915">
    <property type="entry name" value="Kelch-typ_b-propeller"/>
</dbReference>
<feature type="compositionally biased region" description="Low complexity" evidence="3">
    <location>
        <begin position="92"/>
        <end position="113"/>
    </location>
</feature>
<sequence>MLQIKILMSLTCNIRNLADQVKHKLIGERRRSSSSHESDNSGEISGKHGRCITIQKPHQYTIQSEQKDQQLHRTTTTNTEVSSQKHKIHQQSNLLHDSNNNNNSLPSDLNSRSIPLETNNTTDKRLQKQQCHLKKSICYCQVNSTCPNQTNCTISNTNNIQSISPSSCMHNTQKLQNIPTHKICKQITPTSNPSPILQDRLQDYSENETDNNIISETSIQHHCCNQTPKYYQQHHSKQRVYVSNNEHSRNESQQNIKASPTSHVNSKMCNQYKGNNAKESKNNPTTSNTSTITTVASTSNVTNNSHKTFSCHQSSDINLHQTTDYPLMNECQQQHGSTYFIPLVPDLSIPQDETRSGSLGSAYPSHCIPYHFGHSKYALLQGHNHQHHLLHRHSHRHNHANINVTENHSNNIKSMHNNKYNNPRLTMSYSELLNSFIPHHCHNQFKLCGVNDVNNISNSTGTDANDVNIERLDHLTKSQTIDSNTSNNLCNRSTNISQQFNIDNNHGNNNEIIHTDDTSCNPQVLLNNSEMNDIDDIKQFMPTNHASRLLGRMSDKLRDGRLADVILIAGMKLNTNNSILSTNTKYPNVTNDSIHALNNHGKSDLNNSSNELIIRIPAHRVILAAASDYFAAMFGNELKEATEQEIWIHDVEPNALKTLINYIYTDVLEKETLFQEDFLAIRLVISALRAHFTSESFYSQIHKTPTRTNLDWLSSSSTTNDTQNKLEETNISTSNGISSSRTHNYNRYHHHHHHHTDQPYQSPQFSIRMPDNQVLNCHENFSQITKPRLSTIGRLWALGGKTMTTTRALQEILEYDPYWNTWRTIGQLPGQRQQCGCTILIDGRLLVVGGRDELKTLSTVECINIEEISQLNECTTDYGRKVSNKLSSETLSRPRAIRNRSRQNSTDRNENDGNNTNQLELCIESASTTLASTGIGTYKSEQQGQSNSHNCTTSINKEVQNKEEQGSWKIVSAMATHRYV</sequence>
<keyword evidence="5" id="KW-1185">Reference proteome</keyword>
<dbReference type="AlphaFoldDB" id="A0A183LCE9"/>
<dbReference type="SUPFAM" id="SSF117281">
    <property type="entry name" value="Kelch motif"/>
    <property type="match status" value="1"/>
</dbReference>
<dbReference type="Gene3D" id="2.120.10.80">
    <property type="entry name" value="Kelch-type beta propeller"/>
    <property type="match status" value="1"/>
</dbReference>
<gene>
    <name evidence="4" type="ORF">SMRZ_LOCUS1474</name>
</gene>
<evidence type="ECO:0000256" key="1">
    <source>
        <dbReference type="ARBA" id="ARBA00022441"/>
    </source>
</evidence>
<feature type="region of interest" description="Disordered" evidence="3">
    <location>
        <begin position="885"/>
        <end position="917"/>
    </location>
</feature>
<organism evidence="4 5">
    <name type="scientific">Schistosoma margrebowiei</name>
    <dbReference type="NCBI Taxonomy" id="48269"/>
    <lineage>
        <taxon>Eukaryota</taxon>
        <taxon>Metazoa</taxon>
        <taxon>Spiralia</taxon>
        <taxon>Lophotrochozoa</taxon>
        <taxon>Platyhelminthes</taxon>
        <taxon>Trematoda</taxon>
        <taxon>Digenea</taxon>
        <taxon>Strigeidida</taxon>
        <taxon>Schistosomatoidea</taxon>
        <taxon>Schistosomatidae</taxon>
        <taxon>Schistosoma</taxon>
    </lineage>
</organism>
<evidence type="ECO:0000313" key="4">
    <source>
        <dbReference type="EMBL" id="VDO51409.1"/>
    </source>
</evidence>
<evidence type="ECO:0000256" key="2">
    <source>
        <dbReference type="ARBA" id="ARBA00022737"/>
    </source>
</evidence>
<dbReference type="STRING" id="48269.A0A183LCE9"/>
<keyword evidence="1" id="KW-0880">Kelch repeat</keyword>
<dbReference type="PROSITE" id="PS50097">
    <property type="entry name" value="BTB"/>
    <property type="match status" value="1"/>
</dbReference>
<feature type="region of interest" description="Disordered" evidence="3">
    <location>
        <begin position="27"/>
        <end position="50"/>
    </location>
</feature>
<feature type="compositionally biased region" description="Polar residues" evidence="3">
    <location>
        <begin position="72"/>
        <end position="82"/>
    </location>
</feature>
<name>A0A183LCE9_9TREM</name>
<dbReference type="PANTHER" id="PTHR24412">
    <property type="entry name" value="KELCH PROTEIN"/>
    <property type="match status" value="1"/>
</dbReference>
<dbReference type="Proteomes" id="UP000277204">
    <property type="component" value="Unassembled WGS sequence"/>
</dbReference>
<evidence type="ECO:0000313" key="5">
    <source>
        <dbReference type="Proteomes" id="UP000277204"/>
    </source>
</evidence>
<reference evidence="4 5" key="1">
    <citation type="submission" date="2018-11" db="EMBL/GenBank/DDBJ databases">
        <authorList>
            <consortium name="Pathogen Informatics"/>
        </authorList>
    </citation>
    <scope>NUCLEOTIDE SEQUENCE [LARGE SCALE GENOMIC DNA]</scope>
    <source>
        <strain evidence="4 5">Zambia</strain>
    </source>
</reference>
<dbReference type="Pfam" id="PF00651">
    <property type="entry name" value="BTB"/>
    <property type="match status" value="1"/>
</dbReference>
<dbReference type="SMART" id="SM00225">
    <property type="entry name" value="BTB"/>
    <property type="match status" value="1"/>
</dbReference>
<feature type="region of interest" description="Disordered" evidence="3">
    <location>
        <begin position="243"/>
        <end position="265"/>
    </location>
</feature>
<dbReference type="EMBL" id="UZAI01000327">
    <property type="protein sequence ID" value="VDO51409.1"/>
    <property type="molecule type" value="Genomic_DNA"/>
</dbReference>